<feature type="transmembrane region" description="Helical" evidence="11">
    <location>
        <begin position="260"/>
        <end position="279"/>
    </location>
</feature>
<keyword evidence="6 11" id="KW-1133">Transmembrane helix</keyword>
<evidence type="ECO:0000256" key="3">
    <source>
        <dbReference type="ARBA" id="ARBA00022679"/>
    </source>
</evidence>
<dbReference type="FunCoup" id="A0A6P6YFE4">
    <property type="interactions" value="218"/>
</dbReference>
<dbReference type="KEGG" id="dpte:113797945"/>
<feature type="transmembrane region" description="Helical" evidence="11">
    <location>
        <begin position="378"/>
        <end position="396"/>
    </location>
</feature>
<feature type="transmembrane region" description="Helical" evidence="11">
    <location>
        <begin position="299"/>
        <end position="323"/>
    </location>
</feature>
<dbReference type="InParanoid" id="A0A6P6YFE4"/>
<evidence type="ECO:0000313" key="12">
    <source>
        <dbReference type="Proteomes" id="UP000515146"/>
    </source>
</evidence>
<name>A0A6P6YFE4_DERPT</name>
<feature type="transmembrane region" description="Helical" evidence="11">
    <location>
        <begin position="43"/>
        <end position="60"/>
    </location>
</feature>
<feature type="active site" evidence="10">
    <location>
        <position position="392"/>
    </location>
</feature>
<organism evidence="12 13">
    <name type="scientific">Dermatophagoides pteronyssinus</name>
    <name type="common">European house dust mite</name>
    <dbReference type="NCBI Taxonomy" id="6956"/>
    <lineage>
        <taxon>Eukaryota</taxon>
        <taxon>Metazoa</taxon>
        <taxon>Ecdysozoa</taxon>
        <taxon>Arthropoda</taxon>
        <taxon>Chelicerata</taxon>
        <taxon>Arachnida</taxon>
        <taxon>Acari</taxon>
        <taxon>Acariformes</taxon>
        <taxon>Sarcoptiformes</taxon>
        <taxon>Astigmata</taxon>
        <taxon>Psoroptidia</taxon>
        <taxon>Analgoidea</taxon>
        <taxon>Pyroglyphidae</taxon>
        <taxon>Dermatophagoidinae</taxon>
        <taxon>Dermatophagoides</taxon>
    </lineage>
</organism>
<evidence type="ECO:0000256" key="11">
    <source>
        <dbReference type="SAM" id="Phobius"/>
    </source>
</evidence>
<comment type="similarity">
    <text evidence="2 9">Belongs to the membrane-bound acyltransferase family. Sterol o-acyltransferase subfamily.</text>
</comment>
<dbReference type="PANTHER" id="PTHR10408:SF8">
    <property type="entry name" value="O-ACYLTRANSFERASE"/>
    <property type="match status" value="1"/>
</dbReference>
<dbReference type="GO" id="GO:0005789">
    <property type="term" value="C:endoplasmic reticulum membrane"/>
    <property type="evidence" value="ECO:0007669"/>
    <property type="project" value="UniProtKB-SubCell"/>
</dbReference>
<evidence type="ECO:0000313" key="13">
    <source>
        <dbReference type="RefSeq" id="XP_027204218.1"/>
    </source>
</evidence>
<evidence type="ECO:0000256" key="10">
    <source>
        <dbReference type="PIRSR" id="PIRSR000439-1"/>
    </source>
</evidence>
<dbReference type="InterPro" id="IPR014371">
    <property type="entry name" value="Oat_ACAT_DAG_ARE"/>
</dbReference>
<dbReference type="Proteomes" id="UP000515146">
    <property type="component" value="Unplaced"/>
</dbReference>
<gene>
    <name evidence="13" type="primary">LOC113797945</name>
</gene>
<dbReference type="Pfam" id="PF03062">
    <property type="entry name" value="MBOAT"/>
    <property type="match status" value="1"/>
</dbReference>
<keyword evidence="5 9" id="KW-0256">Endoplasmic reticulum</keyword>
<reference evidence="13" key="1">
    <citation type="submission" date="2025-08" db="UniProtKB">
        <authorList>
            <consortium name="RefSeq"/>
        </authorList>
    </citation>
    <scope>IDENTIFICATION</scope>
    <source>
        <strain evidence="13">Airmid</strain>
    </source>
</reference>
<keyword evidence="12" id="KW-1185">Reference proteome</keyword>
<feature type="transmembrane region" description="Helical" evidence="11">
    <location>
        <begin position="402"/>
        <end position="421"/>
    </location>
</feature>
<feature type="transmembrane region" description="Helical" evidence="11">
    <location>
        <begin position="139"/>
        <end position="160"/>
    </location>
</feature>
<evidence type="ECO:0000256" key="5">
    <source>
        <dbReference type="ARBA" id="ARBA00022824"/>
    </source>
</evidence>
<evidence type="ECO:0000256" key="4">
    <source>
        <dbReference type="ARBA" id="ARBA00022692"/>
    </source>
</evidence>
<evidence type="ECO:0000256" key="8">
    <source>
        <dbReference type="ARBA" id="ARBA00023315"/>
    </source>
</evidence>
<keyword evidence="7 9" id="KW-0472">Membrane</keyword>
<protein>
    <recommendedName>
        <fullName evidence="9">O-acyltransferase</fullName>
    </recommendedName>
</protein>
<feature type="transmembrane region" description="Helical" evidence="11">
    <location>
        <begin position="80"/>
        <end position="104"/>
    </location>
</feature>
<dbReference type="InterPro" id="IPR004299">
    <property type="entry name" value="MBOAT_fam"/>
</dbReference>
<dbReference type="OrthoDB" id="6407650at2759"/>
<feature type="transmembrane region" description="Helical" evidence="11">
    <location>
        <begin position="166"/>
        <end position="187"/>
    </location>
</feature>
<dbReference type="PIRSF" id="PIRSF000439">
    <property type="entry name" value="Oat_ACAT_DAG_ARE"/>
    <property type="match status" value="1"/>
</dbReference>
<dbReference type="AlphaFoldDB" id="A0A6P6YFE4"/>
<evidence type="ECO:0000256" key="6">
    <source>
        <dbReference type="ARBA" id="ARBA00022989"/>
    </source>
</evidence>
<evidence type="ECO:0000256" key="7">
    <source>
        <dbReference type="ARBA" id="ARBA00023136"/>
    </source>
</evidence>
<feature type="transmembrane region" description="Helical" evidence="11">
    <location>
        <begin position="433"/>
        <end position="453"/>
    </location>
</feature>
<dbReference type="PANTHER" id="PTHR10408">
    <property type="entry name" value="STEROL O-ACYLTRANSFERASE"/>
    <property type="match status" value="1"/>
</dbReference>
<comment type="subcellular location">
    <subcellularLocation>
        <location evidence="1 9">Endoplasmic reticulum membrane</location>
        <topology evidence="1 9">Multi-pass membrane protein</topology>
    </subcellularLocation>
</comment>
<accession>A0A6P6YFE4</accession>
<evidence type="ECO:0000256" key="2">
    <source>
        <dbReference type="ARBA" id="ARBA00009010"/>
    </source>
</evidence>
<dbReference type="RefSeq" id="XP_027204218.1">
    <property type="nucleotide sequence ID" value="XM_027348417.1"/>
</dbReference>
<proteinExistence type="inferred from homology"/>
<dbReference type="GO" id="GO:0008374">
    <property type="term" value="F:O-acyltransferase activity"/>
    <property type="evidence" value="ECO:0007669"/>
    <property type="project" value="InterPro"/>
</dbReference>
<evidence type="ECO:0000256" key="9">
    <source>
        <dbReference type="PIRNR" id="PIRNR000439"/>
    </source>
</evidence>
<keyword evidence="3 9" id="KW-0808">Transferase</keyword>
<sequence>MEHDNDNDDTKPNSKKFITFKHRESLLTQLLATDPNLRMIHDLIALFIFVFLLCKIEVFINEPTKFWEIFDGYIRNSSDLGQVIQIWFIMKMFVLCLHYPLVLFNNFFQYRWLINNFENNNYNSDILCEMYENRQYAGCLYQIILYTMYSCISIFAILFYCTYCILVYDIKLIGSFSLLIEMTRLLMKSHSFFIEKKDLFIEKETLKNLMVNKHHTNMYRSFWALSSRASFRKYIYYMFAPTLLYRDSYPRTKKIRWGRVLNFGLQFILFILLAMYVYQGYLVNLTKTCTESIELNLKLLYQIITPGIIFYWLFFYVFFHLYLNLTAELLRFGDRNFYEDFWNSKSAKVYYRKWNHVVQNWLYVYVFIPVDNRFQNRILTNFAVILISALMHEYIVSFYFRFFFPLMFIMFGISTPIVYLLEKYGLVKNLVSIKLIVTNWSILLAILIIEYNYRTSCPLSEPWKQIILPRFIHHVKI</sequence>
<evidence type="ECO:0000256" key="1">
    <source>
        <dbReference type="ARBA" id="ARBA00004477"/>
    </source>
</evidence>
<keyword evidence="4 11" id="KW-0812">Transmembrane</keyword>
<keyword evidence="8 9" id="KW-0012">Acyltransferase</keyword>